<dbReference type="RefSeq" id="WP_224790720.1">
    <property type="nucleotide sequence ID" value="NZ_CABVII010000017.1"/>
</dbReference>
<dbReference type="InterPro" id="IPR046673">
    <property type="entry name" value="ToxA_N"/>
</dbReference>
<evidence type="ECO:0000259" key="3">
    <source>
        <dbReference type="Pfam" id="PF20178"/>
    </source>
</evidence>
<feature type="domain" description="Dermonecrotic toxin N-terminal" evidence="3">
    <location>
        <begin position="410"/>
        <end position="578"/>
    </location>
</feature>
<feature type="domain" description="Dermonecrotic toxin N-terminal" evidence="3">
    <location>
        <begin position="714"/>
        <end position="989"/>
    </location>
</feature>
<evidence type="ECO:0000256" key="2">
    <source>
        <dbReference type="SAM" id="MobiDB-lite"/>
    </source>
</evidence>
<evidence type="ECO:0000256" key="1">
    <source>
        <dbReference type="SAM" id="Coils"/>
    </source>
</evidence>
<proteinExistence type="predicted"/>
<name>A0A5E7LYY9_PSEFL</name>
<dbReference type="Proteomes" id="UP000385207">
    <property type="component" value="Unassembled WGS sequence"/>
</dbReference>
<gene>
    <name evidence="4" type="ORF">PS862_03780</name>
</gene>
<evidence type="ECO:0000313" key="5">
    <source>
        <dbReference type="Proteomes" id="UP000385207"/>
    </source>
</evidence>
<organism evidence="4 5">
    <name type="scientific">Pseudomonas fluorescens</name>
    <dbReference type="NCBI Taxonomy" id="294"/>
    <lineage>
        <taxon>Bacteria</taxon>
        <taxon>Pseudomonadati</taxon>
        <taxon>Pseudomonadota</taxon>
        <taxon>Gammaproteobacteria</taxon>
        <taxon>Pseudomonadales</taxon>
        <taxon>Pseudomonadaceae</taxon>
        <taxon>Pseudomonas</taxon>
    </lineage>
</organism>
<keyword evidence="1" id="KW-0175">Coiled coil</keyword>
<protein>
    <recommendedName>
        <fullName evidence="3">Dermonecrotic toxin N-terminal domain-containing protein</fullName>
    </recommendedName>
</protein>
<feature type="domain" description="Dermonecrotic toxin N-terminal" evidence="3">
    <location>
        <begin position="112"/>
        <end position="289"/>
    </location>
</feature>
<feature type="region of interest" description="Disordered" evidence="2">
    <location>
        <begin position="1781"/>
        <end position="1800"/>
    </location>
</feature>
<dbReference type="Pfam" id="PF20178">
    <property type="entry name" value="ToxA_N"/>
    <property type="match status" value="3"/>
</dbReference>
<evidence type="ECO:0000313" key="4">
    <source>
        <dbReference type="EMBL" id="VVP19530.1"/>
    </source>
</evidence>
<accession>A0A5E7LYY9</accession>
<reference evidence="4 5" key="1">
    <citation type="submission" date="2019-09" db="EMBL/GenBank/DDBJ databases">
        <authorList>
            <person name="Chandra G."/>
            <person name="Truman W A."/>
        </authorList>
    </citation>
    <scope>NUCLEOTIDE SEQUENCE [LARGE SCALE GENOMIC DNA]</scope>
    <source>
        <strain evidence="4">PS862</strain>
    </source>
</reference>
<dbReference type="EMBL" id="CABVII010000017">
    <property type="protein sequence ID" value="VVP19530.1"/>
    <property type="molecule type" value="Genomic_DNA"/>
</dbReference>
<sequence>MERNRRSATASHIAMPDRLLFDLPLPAPAVMPPFSPVPPLHDESLFLNASARWRESSQGLRELVAASPGMRDTLDQLLKQTLDLDGQQAGLLFAGTDEQPECFVSFTHACAFVLQHPTLETTLDQRCRVTGLRQAHPLTSLTPVQMLERFKTLDPEQFHGDRWRTFWAQRAPGTAVSRQARVIQLYRQHFEAAAQLAFARKALTEEQLKPLQLLIDPPVGALRLNEQPIHTEQVALVLSNHIRVKLTGAWVITTGDAASGRQLLYLPGKPVAIQVFNQRSDMENWLSGQGLVPTGLPTDNMRFEYTANTTPLIVGASDLFAAHLQAQVTALRHGTRGKPGLATHGAQSLVQADQVDRQRSNITFFASPPRLETADDHTETDETSLFGNLYADIPLSLRQVALNKQRDALETLVKAVGESDGLQPFKHSLEALETAEQAADKAASGLLNQSRALNLVTFQQEFTALHSAHKAALHAEATLQQALKQLDDDEYSLLKALLDTPDDPGPDPVAASLTLSMTEQAGDTSTVTTEELKGAFIVTRADALSDADSPQSVLLYWLGTGGGLQRFANLRELERQVFKIHDRNNGLTVQPKKITGDALLYGLNQLTSDFEEQADALSQLHAGPAAAEQLAEQLDILRQSARATLQVPVHAARNLAFAHLLEQDRSGTLAANLPDWLINLKGPERTRLKKIIEAYISAMHKSHELMTIALEPRDDFTRKHLHARLSKDFSAKGHFAVQVELPDSTKTETVPESGVGGTRKTTVIVPGSTHSKMSLEDLAQLNVDNVHSVLQDSLSQRLVFMRLKVTATLKQDRIRLLNGINLTYLRKVLPELDLPKAYEKLIFDAFKGTATEPVFVKEHRRESLIEPWRLMLKIQGECARLQKHINNNELEVLNIAIDASTPEAWLANGKRVALLPASLKVGGKDTPREGPVTLSGVTFIEEQVSGVTLLYLPDSHDGQFLRRYDSLEAARKGLYTLCGNDKWIDYLAGRTLQGNVRAHVSRINQAVEKNFDGMIEVGVRWPTTTSLAAHLLDAHMGRLVEAHRGTSRSNDDLFFERHALKGPRAFNYMKMAIGMVPFVGTALSLYDAWTAANQAAAAFLRGDVADGLAEIGSMLLSLIDAFMDLLPGEAVASGLSRTTRALTRTRQLHQLVGNVAAMQGKTRRQARHVLKRFVDYEYEKPISLSGVQPATHGLYRGIYRHADGDFIERQGRLFQVELSKDSRHWRLFGNSRKTYKQPIALDETGRWDTWYGVYGTTFEGGGLGGGQVLGHLADALDPVWPLAIRERLPRWWASRIVRRIDQLEDTVDDLARQYTIHTRQTNAALDQFNATQKAYDLARQPNVDSDAALKPLSEAQRTDLSRLAQVADTECVRDIELGIQRYEALDELQGLISGNTRTKTIREQSTCAWVLADRFNLRIFFASKRINLLVAESDDLLEKLDKLPKGLDQYLSVLEDLRKIRIKIVSEVDQIEELVNRADRWLQKATPPKKHKANPTPEEESFAMLRKEIDLSKKVSGVKAEAVKVGHLLEIIKRVGTTGDRSWLDLQQQTKRLRTKMEEALFTHHDLPDVSATREQRNQILQDCHNVYMQFSRELQAWSTSYPQHFHQEAIDPLLSNINKLAERARKGIGRAAAEKPTGQITKKIFTTEDDRLLIGTEQWETTTQKRQYVMTGADGAELVMEQGSNGKFRLLNPPTEVPTPAPTHTDLATLVSDAKKRMDELPTHQARVQGRARPNSPPVELEEMMTFEANELTRSALRIETLDARNPVIQTLRNKAAEHQRLGRQMRTSHSLVSKKPTDGMLDDLIGQNAVELRRSAPIKNLSKPKQRADYMQEYEVWDLTQNPPTLLWYAHFHYSKAAPAFGDFEKAHLKLREHQFLTHADDADLPYSDIGKQSVVLRHFEEL</sequence>
<feature type="coiled-coil region" evidence="1">
    <location>
        <begin position="1293"/>
        <end position="1320"/>
    </location>
</feature>